<feature type="transmembrane region" description="Helical" evidence="7">
    <location>
        <begin position="284"/>
        <end position="304"/>
    </location>
</feature>
<evidence type="ECO:0000256" key="5">
    <source>
        <dbReference type="ARBA" id="ARBA00022989"/>
    </source>
</evidence>
<accession>A0A368L6M3</accession>
<dbReference type="GO" id="GO:0008137">
    <property type="term" value="F:NADH dehydrogenase (ubiquinone) activity"/>
    <property type="evidence" value="ECO:0007669"/>
    <property type="project" value="InterPro"/>
</dbReference>
<dbReference type="Proteomes" id="UP000252357">
    <property type="component" value="Unassembled WGS sequence"/>
</dbReference>
<dbReference type="GO" id="GO:0012505">
    <property type="term" value="C:endomembrane system"/>
    <property type="evidence" value="ECO:0007669"/>
    <property type="project" value="UniProtKB-SubCell"/>
</dbReference>
<dbReference type="InterPro" id="IPR001750">
    <property type="entry name" value="ND/Mrp_TM"/>
</dbReference>
<feature type="domain" description="NADH-Ubiquinone oxidoreductase (complex I) chain 5 N-terminal" evidence="10">
    <location>
        <begin position="84"/>
        <end position="125"/>
    </location>
</feature>
<dbReference type="PANTHER" id="PTHR42829">
    <property type="entry name" value="NADH-UBIQUINONE OXIDOREDUCTASE CHAIN 5"/>
    <property type="match status" value="1"/>
</dbReference>
<feature type="transmembrane region" description="Helical" evidence="7">
    <location>
        <begin position="223"/>
        <end position="245"/>
    </location>
</feature>
<evidence type="ECO:0000256" key="2">
    <source>
        <dbReference type="ARBA" id="ARBA00022448"/>
    </source>
</evidence>
<dbReference type="GO" id="GO:0005886">
    <property type="term" value="C:plasma membrane"/>
    <property type="evidence" value="ECO:0007669"/>
    <property type="project" value="UniProtKB-SubCell"/>
</dbReference>
<evidence type="ECO:0000256" key="4">
    <source>
        <dbReference type="ARBA" id="ARBA00022692"/>
    </source>
</evidence>
<feature type="transmembrane region" description="Helical" evidence="7">
    <location>
        <begin position="45"/>
        <end position="63"/>
    </location>
</feature>
<evidence type="ECO:0000256" key="1">
    <source>
        <dbReference type="ARBA" id="ARBA00004127"/>
    </source>
</evidence>
<dbReference type="InterPro" id="IPR003945">
    <property type="entry name" value="NU5C-like"/>
</dbReference>
<keyword evidence="2 7" id="KW-0813">Transport</keyword>
<keyword evidence="3 7" id="KW-1003">Cell membrane</keyword>
<dbReference type="InterPro" id="IPR001516">
    <property type="entry name" value="Proton_antipo_N"/>
</dbReference>
<dbReference type="NCBIfam" id="NF006029">
    <property type="entry name" value="PRK08168.1"/>
    <property type="match status" value="1"/>
</dbReference>
<comment type="caution">
    <text evidence="11">The sequence shown here is derived from an EMBL/GenBank/DDBJ whole genome shotgun (WGS) entry which is preliminary data.</text>
</comment>
<dbReference type="AlphaFoldDB" id="A0A368L6M3"/>
<feature type="transmembrane region" description="Helical" evidence="7">
    <location>
        <begin position="12"/>
        <end position="33"/>
    </location>
</feature>
<feature type="transmembrane region" description="Helical" evidence="7">
    <location>
        <begin position="185"/>
        <end position="203"/>
    </location>
</feature>
<dbReference type="GO" id="GO:0015990">
    <property type="term" value="P:electron transport coupled proton transport"/>
    <property type="evidence" value="ECO:0007669"/>
    <property type="project" value="TreeGrafter"/>
</dbReference>
<feature type="transmembrane region" description="Helical" evidence="7">
    <location>
        <begin position="125"/>
        <end position="140"/>
    </location>
</feature>
<feature type="transmembrane region" description="Helical" evidence="7">
    <location>
        <begin position="146"/>
        <end position="165"/>
    </location>
</feature>
<dbReference type="HAMAP" id="MF_00862">
    <property type="entry name" value="DabB"/>
    <property type="match status" value="1"/>
</dbReference>
<organism evidence="11 12">
    <name type="scientific">Parvibium lacunae</name>
    <dbReference type="NCBI Taxonomy" id="1888893"/>
    <lineage>
        <taxon>Bacteria</taxon>
        <taxon>Pseudomonadati</taxon>
        <taxon>Pseudomonadota</taxon>
        <taxon>Betaproteobacteria</taxon>
        <taxon>Burkholderiales</taxon>
        <taxon>Alcaligenaceae</taxon>
        <taxon>Parvibium</taxon>
    </lineage>
</organism>
<dbReference type="EMBL" id="QPGB01000001">
    <property type="protein sequence ID" value="RCS59303.1"/>
    <property type="molecule type" value="Genomic_DNA"/>
</dbReference>
<feature type="transmembrane region" description="Helical" evidence="7">
    <location>
        <begin position="376"/>
        <end position="395"/>
    </location>
</feature>
<feature type="transmembrane region" description="Helical" evidence="7">
    <location>
        <begin position="257"/>
        <end position="278"/>
    </location>
</feature>
<comment type="subcellular location">
    <subcellularLocation>
        <location evidence="7">Cell membrane</location>
        <topology evidence="7">Multi-pass membrane protein</topology>
    </subcellularLocation>
    <subcellularLocation>
        <location evidence="1">Endomembrane system</location>
        <topology evidence="1">Multi-pass membrane protein</topology>
    </subcellularLocation>
    <subcellularLocation>
        <location evidence="8">Membrane</location>
        <topology evidence="8">Multi-pass membrane protein</topology>
    </subcellularLocation>
</comment>
<feature type="transmembrane region" description="Helical" evidence="7">
    <location>
        <begin position="469"/>
        <end position="491"/>
    </location>
</feature>
<feature type="domain" description="NADH:quinone oxidoreductase/Mrp antiporter transmembrane" evidence="9">
    <location>
        <begin position="143"/>
        <end position="393"/>
    </location>
</feature>
<keyword evidence="4 7" id="KW-0812">Transmembrane</keyword>
<comment type="subunit">
    <text evidence="7">Forms a complex with DabA.</text>
</comment>
<evidence type="ECO:0000259" key="10">
    <source>
        <dbReference type="Pfam" id="PF00662"/>
    </source>
</evidence>
<dbReference type="GO" id="GO:0042773">
    <property type="term" value="P:ATP synthesis coupled electron transport"/>
    <property type="evidence" value="ECO:0007669"/>
    <property type="project" value="InterPro"/>
</dbReference>
<sequence>MFLSQAPAQWVGLYLLIPLLYLLPAGLAIWQRLPAAFAWRLAQRYSVYALSVALIQTVIYALLVGTEPVVRQYLGVAYGNQQWIGLSIRFDALTVMLSLLVTLIAWVIIRYSDNYLAGDKGRQRYLSWLLLTLAAVSLLVQLNNLVFIAAAWIATSLSLHQLLMFYRERLPAATAAHKKFLISRLADITLLAALILLGQHYSFELDVLAQQLSSNAHSSSLQWVAGLLALTAILKCAQLPFHGWLIQVMEAPTPISALLHAGIVNIGGFVLIRCASLLDTSVWAQGILVVFGSLTAVVAALVMTTRISIKVMLAWSTCAQMGFMLLQCGLGAYDLALLHLLAHSLYKAYAFLNAGDTVYETRIKSQVPALPGKPSLWLITALLCVLAGIVTAGWLSGWPLAGQVSDFTSTHFFYLVLALALPSALVPRQTVSGLKLLGIWVLGVAALMGLYTLWHSLVGHWVTPRTAALPAWQLILLVGLFGGLFLVNLAIQLQAHTPFMRKLYPHVFAGFYLDELFTRLTFLVWPMPKGKPVTLSHLPVAQSAEKSSS</sequence>
<comment type="similarity">
    <text evidence="7">Belongs to the inorganic carbon transporter (TC 9.A.2) DabB family.</text>
</comment>
<keyword evidence="6 7" id="KW-0472">Membrane</keyword>
<protein>
    <recommendedName>
        <fullName evidence="7">Probable inorganic carbon transporter subunit DabB</fullName>
    </recommendedName>
</protein>
<feature type="transmembrane region" description="Helical" evidence="7">
    <location>
        <begin position="407"/>
        <end position="425"/>
    </location>
</feature>
<evidence type="ECO:0000256" key="3">
    <source>
        <dbReference type="ARBA" id="ARBA00022475"/>
    </source>
</evidence>
<dbReference type="PANTHER" id="PTHR42829:SF1">
    <property type="entry name" value="INORGANIC CARBON TRANSPORTER SUBUNIT DABB-RELATED"/>
    <property type="match status" value="1"/>
</dbReference>
<reference evidence="11 12" key="1">
    <citation type="journal article" date="2018" name="Int. J. Syst. Evol. Microbiol.">
        <title>Parvibium lacunae gen. nov., sp. nov., a new member of the family Alcaligenaceae isolated from a freshwater pond.</title>
        <authorList>
            <person name="Chen W.M."/>
            <person name="Xie P.B."/>
            <person name="Hsu M.Y."/>
            <person name="Sheu S.Y."/>
        </authorList>
    </citation>
    <scope>NUCLEOTIDE SEQUENCE [LARGE SCALE GENOMIC DNA]</scope>
    <source>
        <strain evidence="11 12">KMB9</strain>
    </source>
</reference>
<evidence type="ECO:0000313" key="11">
    <source>
        <dbReference type="EMBL" id="RCS59303.1"/>
    </source>
</evidence>
<comment type="function">
    <text evidence="7">Part of an energy-coupled inorganic carbon pump.</text>
</comment>
<evidence type="ECO:0000313" key="12">
    <source>
        <dbReference type="Proteomes" id="UP000252357"/>
    </source>
</evidence>
<feature type="transmembrane region" description="Helical" evidence="7">
    <location>
        <begin position="437"/>
        <end position="457"/>
    </location>
</feature>
<dbReference type="PRINTS" id="PR01434">
    <property type="entry name" value="NADHDHGNASE5"/>
</dbReference>
<dbReference type="RefSeq" id="WP_114401452.1">
    <property type="nucleotide sequence ID" value="NZ_QPGB01000001.1"/>
</dbReference>
<name>A0A368L6M3_9BURK</name>
<dbReference type="Pfam" id="PF00361">
    <property type="entry name" value="Proton_antipo_M"/>
    <property type="match status" value="1"/>
</dbReference>
<keyword evidence="5 7" id="KW-1133">Transmembrane helix</keyword>
<feature type="transmembrane region" description="Helical" evidence="7">
    <location>
        <begin position="311"/>
        <end position="330"/>
    </location>
</feature>
<keyword evidence="12" id="KW-1185">Reference proteome</keyword>
<dbReference type="OrthoDB" id="9811798at2"/>
<proteinExistence type="inferred from homology"/>
<evidence type="ECO:0000256" key="7">
    <source>
        <dbReference type="HAMAP-Rule" id="MF_00862"/>
    </source>
</evidence>
<evidence type="ECO:0000256" key="8">
    <source>
        <dbReference type="RuleBase" id="RU000320"/>
    </source>
</evidence>
<feature type="transmembrane region" description="Helical" evidence="7">
    <location>
        <begin position="83"/>
        <end position="109"/>
    </location>
</feature>
<gene>
    <name evidence="7" type="primary">dabB</name>
    <name evidence="11" type="ORF">DU000_00745</name>
</gene>
<dbReference type="GO" id="GO:0003954">
    <property type="term" value="F:NADH dehydrogenase activity"/>
    <property type="evidence" value="ECO:0007669"/>
    <property type="project" value="TreeGrafter"/>
</dbReference>
<evidence type="ECO:0000256" key="6">
    <source>
        <dbReference type="ARBA" id="ARBA00023136"/>
    </source>
</evidence>
<dbReference type="Pfam" id="PF00662">
    <property type="entry name" value="Proton_antipo_N"/>
    <property type="match status" value="1"/>
</dbReference>
<evidence type="ECO:0000259" key="9">
    <source>
        <dbReference type="Pfam" id="PF00361"/>
    </source>
</evidence>
<dbReference type="InterPro" id="IPR046396">
    <property type="entry name" value="Transporter_DabB"/>
</dbReference>